<evidence type="ECO:0000256" key="2">
    <source>
        <dbReference type="ARBA" id="ARBA00010401"/>
    </source>
</evidence>
<dbReference type="GO" id="GO:0003983">
    <property type="term" value="F:UTP:glucose-1-phosphate uridylyltransferase activity"/>
    <property type="evidence" value="ECO:0007669"/>
    <property type="project" value="UniProtKB-EC"/>
</dbReference>
<evidence type="ECO:0000313" key="10">
    <source>
        <dbReference type="Proteomes" id="UP000780801"/>
    </source>
</evidence>
<accession>A0A9P6KCU2</accession>
<evidence type="ECO:0000256" key="8">
    <source>
        <dbReference type="SAM" id="MobiDB-lite"/>
    </source>
</evidence>
<organism evidence="9 10">
    <name type="scientific">Lunasporangiospora selenospora</name>
    <dbReference type="NCBI Taxonomy" id="979761"/>
    <lineage>
        <taxon>Eukaryota</taxon>
        <taxon>Fungi</taxon>
        <taxon>Fungi incertae sedis</taxon>
        <taxon>Mucoromycota</taxon>
        <taxon>Mortierellomycotina</taxon>
        <taxon>Mortierellomycetes</taxon>
        <taxon>Mortierellales</taxon>
        <taxon>Mortierellaceae</taxon>
        <taxon>Lunasporangiospora</taxon>
    </lineage>
</organism>
<dbReference type="GO" id="GO:0006011">
    <property type="term" value="P:UDP-alpha-D-glucose metabolic process"/>
    <property type="evidence" value="ECO:0007669"/>
    <property type="project" value="InterPro"/>
</dbReference>
<evidence type="ECO:0000256" key="6">
    <source>
        <dbReference type="ARBA" id="ARBA00031959"/>
    </source>
</evidence>
<evidence type="ECO:0000256" key="7">
    <source>
        <dbReference type="ARBA" id="ARBA00048128"/>
    </source>
</evidence>
<dbReference type="EMBL" id="JAABOA010002328">
    <property type="protein sequence ID" value="KAF9580030.1"/>
    <property type="molecule type" value="Genomic_DNA"/>
</dbReference>
<comment type="catalytic activity">
    <reaction evidence="7">
        <text>alpha-D-glucose 1-phosphate + UTP + H(+) = UDP-alpha-D-glucose + diphosphate</text>
        <dbReference type="Rhea" id="RHEA:19889"/>
        <dbReference type="ChEBI" id="CHEBI:15378"/>
        <dbReference type="ChEBI" id="CHEBI:33019"/>
        <dbReference type="ChEBI" id="CHEBI:46398"/>
        <dbReference type="ChEBI" id="CHEBI:58601"/>
        <dbReference type="ChEBI" id="CHEBI:58885"/>
        <dbReference type="EC" id="2.7.7.9"/>
    </reaction>
</comment>
<dbReference type="EC" id="2.7.7.9" evidence="3"/>
<evidence type="ECO:0000256" key="5">
    <source>
        <dbReference type="ARBA" id="ARBA00022695"/>
    </source>
</evidence>
<dbReference type="Proteomes" id="UP000780801">
    <property type="component" value="Unassembled WGS sequence"/>
</dbReference>
<dbReference type="InterPro" id="IPR016267">
    <property type="entry name" value="UDPGP_trans"/>
</dbReference>
<dbReference type="InterPro" id="IPR002618">
    <property type="entry name" value="UDPGP_fam"/>
</dbReference>
<comment type="similarity">
    <text evidence="2">Belongs to the UDPGP type 1 family.</text>
</comment>
<keyword evidence="5 9" id="KW-0548">Nucleotidyltransferase</keyword>
<dbReference type="Pfam" id="PF01704">
    <property type="entry name" value="UDPGP"/>
    <property type="match status" value="1"/>
</dbReference>
<keyword evidence="10" id="KW-1185">Reference proteome</keyword>
<comment type="function">
    <text evidence="1">Plays a central role as a glucosyl donor in cellular metabolic pathways.</text>
</comment>
<reference evidence="9" key="1">
    <citation type="journal article" date="2020" name="Fungal Divers.">
        <title>Resolving the Mortierellaceae phylogeny through synthesis of multi-gene phylogenetics and phylogenomics.</title>
        <authorList>
            <person name="Vandepol N."/>
            <person name="Liber J."/>
            <person name="Desiro A."/>
            <person name="Na H."/>
            <person name="Kennedy M."/>
            <person name="Barry K."/>
            <person name="Grigoriev I.V."/>
            <person name="Miller A.N."/>
            <person name="O'Donnell K."/>
            <person name="Stajich J.E."/>
            <person name="Bonito G."/>
        </authorList>
    </citation>
    <scope>NUCLEOTIDE SEQUENCE</scope>
    <source>
        <strain evidence="9">KOD1015</strain>
    </source>
</reference>
<evidence type="ECO:0000256" key="4">
    <source>
        <dbReference type="ARBA" id="ARBA00022679"/>
    </source>
</evidence>
<feature type="region of interest" description="Disordered" evidence="8">
    <location>
        <begin position="1"/>
        <end position="21"/>
    </location>
</feature>
<evidence type="ECO:0000256" key="3">
    <source>
        <dbReference type="ARBA" id="ARBA00012415"/>
    </source>
</evidence>
<name>A0A9P6KCU2_9FUNG</name>
<dbReference type="SUPFAM" id="SSF53448">
    <property type="entry name" value="Nucleotide-diphospho-sugar transferases"/>
    <property type="match status" value="1"/>
</dbReference>
<evidence type="ECO:0000256" key="1">
    <source>
        <dbReference type="ARBA" id="ARBA00003449"/>
    </source>
</evidence>
<dbReference type="Gene3D" id="3.90.550.10">
    <property type="entry name" value="Spore Coat Polysaccharide Biosynthesis Protein SpsA, Chain A"/>
    <property type="match status" value="1"/>
</dbReference>
<dbReference type="FunFam" id="3.90.550.10:FF:000002">
    <property type="entry name" value="UTP--glucose-1-phosphate uridylyltransferase"/>
    <property type="match status" value="1"/>
</dbReference>
<protein>
    <recommendedName>
        <fullName evidence="3">UTP--glucose-1-phosphate uridylyltransferase</fullName>
        <ecNumber evidence="3">2.7.7.9</ecNumber>
    </recommendedName>
    <alternativeName>
        <fullName evidence="6">UDP-glucose pyrophosphorylase</fullName>
    </alternativeName>
</protein>
<keyword evidence="4" id="KW-0808">Transferase</keyword>
<feature type="non-terminal residue" evidence="9">
    <location>
        <position position="332"/>
    </location>
</feature>
<dbReference type="AlphaFoldDB" id="A0A9P6KCU2"/>
<gene>
    <name evidence="9" type="primary">UGP1_2</name>
    <name evidence="9" type="ORF">BGW38_003481</name>
</gene>
<sequence length="332" mass="37006">MTVSIVQQDQLGQPQEPHHPHTLSTLDFQGASSAAAANAMRTELNRLISQVQGEDERKFFQNEMGNFFLLFNRWLADRSKGTKINWDKVKSPPADQIVHYDSIPKINQNVSSAHLNKLAVLKLNGGLGTTMGCVGPKSAIEVRDGMTFLDLSVRQIEASISLSQYLNKAKSVNVPFILMNSFNTNEETKRIVQKYATHNIEILTFNQSRYPRVNKDSLLPTPRNPDGKIADWYPPGHGDLFDSLYNSGLLDQLIADGKEYVFVSNVDNLGATVDEGILNHMVESGAEFIMEVTDKTRADIKGGTLIDYEGSIRLLEIAQVPSEHVEDFKSIK</sequence>
<evidence type="ECO:0000313" key="9">
    <source>
        <dbReference type="EMBL" id="KAF9580030.1"/>
    </source>
</evidence>
<dbReference type="InterPro" id="IPR029044">
    <property type="entry name" value="Nucleotide-diphossugar_trans"/>
</dbReference>
<feature type="compositionally biased region" description="Polar residues" evidence="8">
    <location>
        <begin position="1"/>
        <end position="13"/>
    </location>
</feature>
<proteinExistence type="inferred from homology"/>
<dbReference type="OrthoDB" id="932129at2759"/>
<comment type="caution">
    <text evidence="9">The sequence shown here is derived from an EMBL/GenBank/DDBJ whole genome shotgun (WGS) entry which is preliminary data.</text>
</comment>
<dbReference type="PANTHER" id="PTHR43511">
    <property type="match status" value="1"/>
</dbReference>